<dbReference type="Gene3D" id="3.90.70.10">
    <property type="entry name" value="Cysteine proteinases"/>
    <property type="match status" value="1"/>
</dbReference>
<evidence type="ECO:0000313" key="3">
    <source>
        <dbReference type="Proteomes" id="UP001152888"/>
    </source>
</evidence>
<organism evidence="2 3">
    <name type="scientific">Acanthoscelides obtectus</name>
    <name type="common">Bean weevil</name>
    <name type="synonym">Bruchus obtectus</name>
    <dbReference type="NCBI Taxonomy" id="200917"/>
    <lineage>
        <taxon>Eukaryota</taxon>
        <taxon>Metazoa</taxon>
        <taxon>Ecdysozoa</taxon>
        <taxon>Arthropoda</taxon>
        <taxon>Hexapoda</taxon>
        <taxon>Insecta</taxon>
        <taxon>Pterygota</taxon>
        <taxon>Neoptera</taxon>
        <taxon>Endopterygota</taxon>
        <taxon>Coleoptera</taxon>
        <taxon>Polyphaga</taxon>
        <taxon>Cucujiformia</taxon>
        <taxon>Chrysomeloidea</taxon>
        <taxon>Chrysomelidae</taxon>
        <taxon>Bruchinae</taxon>
        <taxon>Bruchini</taxon>
        <taxon>Acanthoscelides</taxon>
    </lineage>
</organism>
<dbReference type="GO" id="GO:0008234">
    <property type="term" value="F:cysteine-type peptidase activity"/>
    <property type="evidence" value="ECO:0007669"/>
    <property type="project" value="InterPro"/>
</dbReference>
<dbReference type="GO" id="GO:0006508">
    <property type="term" value="P:proteolysis"/>
    <property type="evidence" value="ECO:0007669"/>
    <property type="project" value="InterPro"/>
</dbReference>
<dbReference type="InterPro" id="IPR000668">
    <property type="entry name" value="Peptidase_C1A_C"/>
</dbReference>
<reference evidence="2" key="1">
    <citation type="submission" date="2022-03" db="EMBL/GenBank/DDBJ databases">
        <authorList>
            <person name="Sayadi A."/>
        </authorList>
    </citation>
    <scope>NUCLEOTIDE SEQUENCE</scope>
</reference>
<evidence type="ECO:0000259" key="1">
    <source>
        <dbReference type="Pfam" id="PF00112"/>
    </source>
</evidence>
<dbReference type="Pfam" id="PF00112">
    <property type="entry name" value="Peptidase_C1"/>
    <property type="match status" value="1"/>
</dbReference>
<feature type="domain" description="Peptidase C1A papain C-terminal" evidence="1">
    <location>
        <begin position="37"/>
        <end position="114"/>
    </location>
</feature>
<dbReference type="AlphaFoldDB" id="A0A9P0Q3V1"/>
<proteinExistence type="predicted"/>
<gene>
    <name evidence="2" type="ORF">ACAOBT_LOCUS31135</name>
</gene>
<dbReference type="OrthoDB" id="10253408at2759"/>
<keyword evidence="3" id="KW-1185">Reference proteome</keyword>
<comment type="caution">
    <text evidence="2">The sequence shown here is derived from an EMBL/GenBank/DDBJ whole genome shotgun (WGS) entry which is preliminary data.</text>
</comment>
<accession>A0A9P0Q3V1</accession>
<evidence type="ECO:0000313" key="2">
    <source>
        <dbReference type="EMBL" id="CAH2009808.1"/>
    </source>
</evidence>
<protein>
    <recommendedName>
        <fullName evidence="1">Peptidase C1A papain C-terminal domain-containing protein</fullName>
    </recommendedName>
</protein>
<dbReference type="EMBL" id="CAKOFQ010007920">
    <property type="protein sequence ID" value="CAH2009808.1"/>
    <property type="molecule type" value="Genomic_DNA"/>
</dbReference>
<name>A0A9P0Q3V1_ACAOB</name>
<sequence length="130" mass="14564">MPLVVVILPKTEKSQQVFDESELRFKRTLDSLGRVTGVGAIKVQIFLKNGILEPLSVQNFIDCSTGEYDNKRCSGGLMNNGLNYTRDHGVLTDKEYQFKSYFGKEGKCKKQGGVKISGVTSRSQTEMYRS</sequence>
<dbReference type="InterPro" id="IPR038765">
    <property type="entry name" value="Papain-like_cys_pep_sf"/>
</dbReference>
<dbReference type="SUPFAM" id="SSF54001">
    <property type="entry name" value="Cysteine proteinases"/>
    <property type="match status" value="1"/>
</dbReference>
<dbReference type="Proteomes" id="UP001152888">
    <property type="component" value="Unassembled WGS sequence"/>
</dbReference>